<dbReference type="AlphaFoldDB" id="A0A9D1LRQ1"/>
<dbReference type="InterPro" id="IPR036779">
    <property type="entry name" value="LysM_dom_sf"/>
</dbReference>
<organism evidence="2 3">
    <name type="scientific">Candidatus Fimadaptatus faecigallinarum</name>
    <dbReference type="NCBI Taxonomy" id="2840814"/>
    <lineage>
        <taxon>Bacteria</taxon>
        <taxon>Bacillati</taxon>
        <taxon>Bacillota</taxon>
        <taxon>Clostridia</taxon>
        <taxon>Eubacteriales</taxon>
        <taxon>Candidatus Fimadaptatus</taxon>
    </lineage>
</organism>
<protein>
    <submittedName>
        <fullName evidence="2">LysM peptidoglycan-binding domain-containing protein</fullName>
    </submittedName>
</protein>
<dbReference type="EMBL" id="DVNK01000038">
    <property type="protein sequence ID" value="HIU46798.1"/>
    <property type="molecule type" value="Genomic_DNA"/>
</dbReference>
<sequence length="170" mass="19101">MLWDRVRAGETLNMLSARLNRPACMIMRANRLASPAWLLPGREIIVPPEDYCMWDAGECPNRFFRCPARDERPRLRHVLRPSERAQDVARRYGLPERLVLLAAGTRALSPGRAIYLPAPPAGAHIVTVMPGQTVESICLAHRMTPERFALINSLSAPLMPGMRVLVERAQ</sequence>
<comment type="caution">
    <text evidence="2">The sequence shown here is derived from an EMBL/GenBank/DDBJ whole genome shotgun (WGS) entry which is preliminary data.</text>
</comment>
<reference evidence="2" key="1">
    <citation type="submission" date="2020-10" db="EMBL/GenBank/DDBJ databases">
        <authorList>
            <person name="Gilroy R."/>
        </authorList>
    </citation>
    <scope>NUCLEOTIDE SEQUENCE</scope>
    <source>
        <strain evidence="2">ChiSxjej2B14-8506</strain>
    </source>
</reference>
<reference evidence="2" key="2">
    <citation type="journal article" date="2021" name="PeerJ">
        <title>Extensive microbial diversity within the chicken gut microbiome revealed by metagenomics and culture.</title>
        <authorList>
            <person name="Gilroy R."/>
            <person name="Ravi A."/>
            <person name="Getino M."/>
            <person name="Pursley I."/>
            <person name="Horton D.L."/>
            <person name="Alikhan N.F."/>
            <person name="Baker D."/>
            <person name="Gharbi K."/>
            <person name="Hall N."/>
            <person name="Watson M."/>
            <person name="Adriaenssens E.M."/>
            <person name="Foster-Nyarko E."/>
            <person name="Jarju S."/>
            <person name="Secka A."/>
            <person name="Antonio M."/>
            <person name="Oren A."/>
            <person name="Chaudhuri R.R."/>
            <person name="La Ragione R."/>
            <person name="Hildebrand F."/>
            <person name="Pallen M.J."/>
        </authorList>
    </citation>
    <scope>NUCLEOTIDE SEQUENCE</scope>
    <source>
        <strain evidence="2">ChiSxjej2B14-8506</strain>
    </source>
</reference>
<gene>
    <name evidence="2" type="ORF">IAC59_06030</name>
</gene>
<evidence type="ECO:0000313" key="2">
    <source>
        <dbReference type="EMBL" id="HIU46798.1"/>
    </source>
</evidence>
<accession>A0A9D1LRQ1</accession>
<dbReference type="Pfam" id="PF01476">
    <property type="entry name" value="LysM"/>
    <property type="match status" value="2"/>
</dbReference>
<dbReference type="CDD" id="cd00118">
    <property type="entry name" value="LysM"/>
    <property type="match status" value="1"/>
</dbReference>
<evidence type="ECO:0000259" key="1">
    <source>
        <dbReference type="PROSITE" id="PS51782"/>
    </source>
</evidence>
<name>A0A9D1LRQ1_9FIRM</name>
<dbReference type="Proteomes" id="UP000824123">
    <property type="component" value="Unassembled WGS sequence"/>
</dbReference>
<dbReference type="PROSITE" id="PS51782">
    <property type="entry name" value="LYSM"/>
    <property type="match status" value="1"/>
</dbReference>
<evidence type="ECO:0000313" key="3">
    <source>
        <dbReference type="Proteomes" id="UP000824123"/>
    </source>
</evidence>
<dbReference type="Gene3D" id="3.10.350.10">
    <property type="entry name" value="LysM domain"/>
    <property type="match status" value="1"/>
</dbReference>
<dbReference type="SUPFAM" id="SSF54106">
    <property type="entry name" value="LysM domain"/>
    <property type="match status" value="1"/>
</dbReference>
<feature type="domain" description="LysM" evidence="1">
    <location>
        <begin position="2"/>
        <end position="46"/>
    </location>
</feature>
<dbReference type="InterPro" id="IPR018392">
    <property type="entry name" value="LysM"/>
</dbReference>
<proteinExistence type="predicted"/>